<keyword evidence="3" id="KW-1185">Reference proteome</keyword>
<name>W7HWQ5_9PEZI</name>
<evidence type="ECO:0000313" key="3">
    <source>
        <dbReference type="Proteomes" id="UP000024837"/>
    </source>
</evidence>
<organism evidence="2 3">
    <name type="scientific">Drechslerella stenobrocha 248</name>
    <dbReference type="NCBI Taxonomy" id="1043628"/>
    <lineage>
        <taxon>Eukaryota</taxon>
        <taxon>Fungi</taxon>
        <taxon>Dikarya</taxon>
        <taxon>Ascomycota</taxon>
        <taxon>Pezizomycotina</taxon>
        <taxon>Orbiliomycetes</taxon>
        <taxon>Orbiliales</taxon>
        <taxon>Orbiliaceae</taxon>
        <taxon>Drechslerella</taxon>
    </lineage>
</organism>
<feature type="chain" id="PRO_5004895594" evidence="1">
    <location>
        <begin position="23"/>
        <end position="192"/>
    </location>
</feature>
<reference evidence="2 3" key="1">
    <citation type="submission" date="2013-05" db="EMBL/GenBank/DDBJ databases">
        <title>Drechslerella stenobrocha genome reveals carnivorous origination and mechanical trapping mechanism of predatory fungi.</title>
        <authorList>
            <person name="Liu X."/>
            <person name="Zhang W."/>
            <person name="Liu K."/>
        </authorList>
    </citation>
    <scope>NUCLEOTIDE SEQUENCE [LARGE SCALE GENOMIC DNA]</scope>
    <source>
        <strain evidence="2 3">248</strain>
    </source>
</reference>
<feature type="signal peptide" evidence="1">
    <location>
        <begin position="1"/>
        <end position="22"/>
    </location>
</feature>
<evidence type="ECO:0000313" key="2">
    <source>
        <dbReference type="EMBL" id="EWC44487.1"/>
    </source>
</evidence>
<accession>W7HWQ5</accession>
<dbReference type="Proteomes" id="UP000024837">
    <property type="component" value="Unassembled WGS sequence"/>
</dbReference>
<dbReference type="HOGENOM" id="CLU_1415137_0_0_1"/>
<protein>
    <submittedName>
        <fullName evidence="2">Uncharacterized protein</fullName>
    </submittedName>
</protein>
<gene>
    <name evidence="2" type="ORF">DRE_06755</name>
</gene>
<evidence type="ECO:0000256" key="1">
    <source>
        <dbReference type="SAM" id="SignalP"/>
    </source>
</evidence>
<keyword evidence="1" id="KW-0732">Signal</keyword>
<sequence>MQIKSCLLLAFSVLAAAEGVCADQLVKLRRWSIYPVGHASAGQVSLNQYLVVGTTKFLSHSGRPANPNFKLRPDAEDPTKLNILDLEDNILRSPFSYDIPYTMPTFGGIGTPLKCTVSESTIYGLNPIATRNLKCTNGNTRAAVGTSHSASRESWTSVSDNDVVAVFHGRRPNPCPVDYPATCSTYNIHVEY</sequence>
<proteinExistence type="predicted"/>
<dbReference type="EMBL" id="KI966441">
    <property type="protein sequence ID" value="EWC44487.1"/>
    <property type="molecule type" value="Genomic_DNA"/>
</dbReference>
<dbReference type="AlphaFoldDB" id="W7HWQ5"/>